<reference evidence="1 2" key="1">
    <citation type="submission" date="2017-06" db="EMBL/GenBank/DDBJ databases">
        <authorList>
            <person name="Kim H.J."/>
            <person name="Triplett B.A."/>
        </authorList>
    </citation>
    <scope>NUCLEOTIDE SEQUENCE [LARGE SCALE GENOMIC DNA]</scope>
    <source>
        <strain evidence="1">FRACA_ARgP5</strain>
    </source>
</reference>
<keyword evidence="2" id="KW-1185">Reference proteome</keyword>
<name>A0A2I2KXW6_9ACTN</name>
<evidence type="ECO:0000313" key="2">
    <source>
        <dbReference type="Proteomes" id="UP000234331"/>
    </source>
</evidence>
<gene>
    <name evidence="1" type="ORF">FRACA_4730001</name>
</gene>
<proteinExistence type="predicted"/>
<dbReference type="AlphaFoldDB" id="A0A2I2KXW6"/>
<accession>A0A2I2KXW6</accession>
<dbReference type="Proteomes" id="UP000234331">
    <property type="component" value="Unassembled WGS sequence"/>
</dbReference>
<evidence type="ECO:0000313" key="1">
    <source>
        <dbReference type="EMBL" id="SNQ50501.1"/>
    </source>
</evidence>
<protein>
    <submittedName>
        <fullName evidence="1">Uncharacterized protein</fullName>
    </submittedName>
</protein>
<organism evidence="1 2">
    <name type="scientific">Frankia canadensis</name>
    <dbReference type="NCBI Taxonomy" id="1836972"/>
    <lineage>
        <taxon>Bacteria</taxon>
        <taxon>Bacillati</taxon>
        <taxon>Actinomycetota</taxon>
        <taxon>Actinomycetes</taxon>
        <taxon>Frankiales</taxon>
        <taxon>Frankiaceae</taxon>
        <taxon>Frankia</taxon>
    </lineage>
</organism>
<dbReference type="EMBL" id="FZMO01000416">
    <property type="protein sequence ID" value="SNQ50501.1"/>
    <property type="molecule type" value="Genomic_DNA"/>
</dbReference>
<sequence length="99" mass="10641">MIGAGVFAAFAPASRAAGACDATRGGDMRDLLTAKETGAGCDARRRTHPAYRGESITVAPFRLNETVPFDIRIRQPHFHDSFGFRSGVSRGPYFVVGQP</sequence>